<feature type="DNA-binding region" description="H-T-H motif" evidence="4">
    <location>
        <begin position="43"/>
        <end position="62"/>
    </location>
</feature>
<dbReference type="RefSeq" id="WP_072625740.1">
    <property type="nucleotide sequence ID" value="NZ_CP013290.1"/>
</dbReference>
<proteinExistence type="predicted"/>
<dbReference type="PANTHER" id="PTHR30055:SF148">
    <property type="entry name" value="TETR-FAMILY TRANSCRIPTIONAL REGULATOR"/>
    <property type="match status" value="1"/>
</dbReference>
<dbReference type="Gene3D" id="1.10.357.10">
    <property type="entry name" value="Tetracycline Repressor, domain 2"/>
    <property type="match status" value="1"/>
</dbReference>
<evidence type="ECO:0000256" key="2">
    <source>
        <dbReference type="ARBA" id="ARBA00023125"/>
    </source>
</evidence>
<protein>
    <recommendedName>
        <fullName evidence="6">HTH tetR-type domain-containing protein</fullName>
    </recommendedName>
</protein>
<dbReference type="GO" id="GO:0000976">
    <property type="term" value="F:transcription cis-regulatory region binding"/>
    <property type="evidence" value="ECO:0007669"/>
    <property type="project" value="TreeGrafter"/>
</dbReference>
<dbReference type="PANTHER" id="PTHR30055">
    <property type="entry name" value="HTH-TYPE TRANSCRIPTIONAL REGULATOR RUTR"/>
    <property type="match status" value="1"/>
</dbReference>
<evidence type="ECO:0000256" key="3">
    <source>
        <dbReference type="ARBA" id="ARBA00023163"/>
    </source>
</evidence>
<feature type="compositionally biased region" description="Basic and acidic residues" evidence="5">
    <location>
        <begin position="1"/>
        <end position="12"/>
    </location>
</feature>
<dbReference type="Proteomes" id="UP000182938">
    <property type="component" value="Chromosome"/>
</dbReference>
<feature type="region of interest" description="Disordered" evidence="5">
    <location>
        <begin position="1"/>
        <end position="20"/>
    </location>
</feature>
<evidence type="ECO:0000313" key="8">
    <source>
        <dbReference type="Proteomes" id="UP000182938"/>
    </source>
</evidence>
<dbReference type="InterPro" id="IPR009057">
    <property type="entry name" value="Homeodomain-like_sf"/>
</dbReference>
<name>A0A1L3MJW3_9MICO</name>
<dbReference type="InterPro" id="IPR011075">
    <property type="entry name" value="TetR_C"/>
</dbReference>
<feature type="domain" description="HTH tetR-type" evidence="6">
    <location>
        <begin position="20"/>
        <end position="80"/>
    </location>
</feature>
<gene>
    <name evidence="7" type="ORF">ASJ30_14530</name>
</gene>
<sequence>MTEPTTPRDTRRTPGRPTDASLRPLIVDTVLEELAETGYARLTLAAVAARAGVSTATIHRRWATKRELILTVAEHLADTEAPDTDTGSLEGDLRELVEAKRRLFSGKVGAAFVALVGEAPHDPDLAAALRQSVVHPTRDHLAAIVGRATDRGEDATGVDVDAVAGTVLGLIVANVALNSRENGEGDAGDPSGILSTQDEAIIARALQPPTVLEGQD</sequence>
<evidence type="ECO:0000313" key="7">
    <source>
        <dbReference type="EMBL" id="APH02600.1"/>
    </source>
</evidence>
<dbReference type="Gene3D" id="1.10.10.60">
    <property type="entry name" value="Homeodomain-like"/>
    <property type="match status" value="1"/>
</dbReference>
<accession>A0A1L3MJW3</accession>
<evidence type="ECO:0000256" key="5">
    <source>
        <dbReference type="SAM" id="MobiDB-lite"/>
    </source>
</evidence>
<keyword evidence="1" id="KW-0805">Transcription regulation</keyword>
<dbReference type="Pfam" id="PF00440">
    <property type="entry name" value="TetR_N"/>
    <property type="match status" value="1"/>
</dbReference>
<keyword evidence="3" id="KW-0804">Transcription</keyword>
<dbReference type="GO" id="GO:0003700">
    <property type="term" value="F:DNA-binding transcription factor activity"/>
    <property type="evidence" value="ECO:0007669"/>
    <property type="project" value="TreeGrafter"/>
</dbReference>
<keyword evidence="2 4" id="KW-0238">DNA-binding</keyword>
<dbReference type="InterPro" id="IPR001647">
    <property type="entry name" value="HTH_TetR"/>
</dbReference>
<dbReference type="AlphaFoldDB" id="A0A1L3MJW3"/>
<dbReference type="EMBL" id="CP013290">
    <property type="protein sequence ID" value="APH02600.1"/>
    <property type="molecule type" value="Genomic_DNA"/>
</dbReference>
<dbReference type="InterPro" id="IPR023772">
    <property type="entry name" value="DNA-bd_HTH_TetR-type_CS"/>
</dbReference>
<dbReference type="PROSITE" id="PS50977">
    <property type="entry name" value="HTH_TETR_2"/>
    <property type="match status" value="1"/>
</dbReference>
<dbReference type="InterPro" id="IPR050109">
    <property type="entry name" value="HTH-type_TetR-like_transc_reg"/>
</dbReference>
<evidence type="ECO:0000256" key="1">
    <source>
        <dbReference type="ARBA" id="ARBA00023015"/>
    </source>
</evidence>
<dbReference type="PROSITE" id="PS01081">
    <property type="entry name" value="HTH_TETR_1"/>
    <property type="match status" value="1"/>
</dbReference>
<dbReference type="InterPro" id="IPR036271">
    <property type="entry name" value="Tet_transcr_reg_TetR-rel_C_sf"/>
</dbReference>
<dbReference type="Pfam" id="PF16859">
    <property type="entry name" value="TetR_C_11"/>
    <property type="match status" value="1"/>
</dbReference>
<dbReference type="SUPFAM" id="SSF48498">
    <property type="entry name" value="Tetracyclin repressor-like, C-terminal domain"/>
    <property type="match status" value="1"/>
</dbReference>
<keyword evidence="8" id="KW-1185">Reference proteome</keyword>
<dbReference type="PRINTS" id="PR00455">
    <property type="entry name" value="HTHTETR"/>
</dbReference>
<evidence type="ECO:0000256" key="4">
    <source>
        <dbReference type="PROSITE-ProRule" id="PRU00335"/>
    </source>
</evidence>
<dbReference type="SUPFAM" id="SSF46689">
    <property type="entry name" value="Homeodomain-like"/>
    <property type="match status" value="1"/>
</dbReference>
<reference evidence="7 8" key="1">
    <citation type="submission" date="2015-11" db="EMBL/GenBank/DDBJ databases">
        <authorList>
            <person name="Zhang Y."/>
            <person name="Guo Z."/>
        </authorList>
    </citation>
    <scope>NUCLEOTIDE SEQUENCE [LARGE SCALE GENOMIC DNA]</scope>
    <source>
        <strain evidence="7 8">YFY001</strain>
    </source>
</reference>
<evidence type="ECO:0000259" key="6">
    <source>
        <dbReference type="PROSITE" id="PS50977"/>
    </source>
</evidence>
<dbReference type="KEGG" id="jte:ASJ30_14530"/>
<organism evidence="7 8">
    <name type="scientific">Janibacter indicus</name>
    <dbReference type="NCBI Taxonomy" id="857417"/>
    <lineage>
        <taxon>Bacteria</taxon>
        <taxon>Bacillati</taxon>
        <taxon>Actinomycetota</taxon>
        <taxon>Actinomycetes</taxon>
        <taxon>Micrococcales</taxon>
        <taxon>Intrasporangiaceae</taxon>
        <taxon>Janibacter</taxon>
    </lineage>
</organism>